<evidence type="ECO:0000313" key="2">
    <source>
        <dbReference type="Proteomes" id="UP000831701"/>
    </source>
</evidence>
<dbReference type="EMBL" id="CM041537">
    <property type="protein sequence ID" value="KAI3370035.1"/>
    <property type="molecule type" value="Genomic_DNA"/>
</dbReference>
<sequence>SSSLILVLMVASAAIGGTLQYGYNLAIMNAPTTYIQTFVNETFLERWDIQLEDYQVTLVWTIIVSIFSLGGFAGALIAGPMTIRFGRKKCLLLNNIFLMTGALLAVTSRAAKSFEMIIISRVLVGINAGISMNVQPMYFGECAPKHLRGAISLSSAVFTAFGVVLGQVVGLREILGSEPCWQYLLASNAIPGFIQLLTLPWFPESPRYLLIDRGDKEAFINGGHYNMSTGSGKYYSNTALRRLRGCEVQSSELNEILQEQAEIKGMRASRPWELFTDRSVRWQLISIMIISSAMQLCGNDSIYFYASYVFKEAGISDDKIQYITIGTGTCEFTACIMCNLLIERKGRRFMLMGGFILMTVWAIVFTFALSFERYISWMPYLSMACIFTYILSFGMGPAGVTGVLPTEIFNQTARPAAYMIAGSMMWLNLFITGMIFPFLVSELSEFCFVPFGAVCLLSALYIGLFLPETKGKSLSAITSEFHKLNFKGQDRKCASQTEAQYQLGELQYRRLYLLMLVLGIGGSFQYGIQVSVIASPAVHVQSFVNQTWMLRYGAPVDVSANQLIWSIIVAVLSLGACAGAIHSSRLAVIYGRKKTLLFNNIVGVVAALLMLFSRTAKSFEMILLGRFLYGYNVGLGLNVHLMYLGESSPKKLRGFMTLTTSIFIGFGKVIGEIIGIKEMMGTEDMWPYLLAVSGIPAILQFVMLLFFPEAPRYLYIDKGDTEGAKKALQWLWQEDDLKLELDDMQKERESMQGQKAKTVKEVLSSRCVRWQLLSLVIPCSGIQFCGINALYFYAFDIFRESGVPEDQMHYMAIGIGATELISVSLCSLLIDRVGRKKLMGYGYLFMGVTMSVLTVMLSIKDLTSWIPVREHCPDLLRHLHLRSWTFWSVYVSTCRPLPASLASFCLCDQWDHQLAEHVPRGLAVRLRCGEIPADGLGQFCFLIFVAYCVTSAAFLLYFVPETKGKTMVEIMEDFNKLNYKNRSTDIENTDIDLATEF</sequence>
<comment type="caution">
    <text evidence="1">The sequence shown here is derived from an EMBL/GenBank/DDBJ whole genome shotgun (WGS) entry which is preliminary data.</text>
</comment>
<accession>A0ACB8WQJ2</accession>
<dbReference type="Proteomes" id="UP000831701">
    <property type="component" value="Chromosome 7"/>
</dbReference>
<organism evidence="1 2">
    <name type="scientific">Scortum barcoo</name>
    <name type="common">barcoo grunter</name>
    <dbReference type="NCBI Taxonomy" id="214431"/>
    <lineage>
        <taxon>Eukaryota</taxon>
        <taxon>Metazoa</taxon>
        <taxon>Chordata</taxon>
        <taxon>Craniata</taxon>
        <taxon>Vertebrata</taxon>
        <taxon>Euteleostomi</taxon>
        <taxon>Actinopterygii</taxon>
        <taxon>Neopterygii</taxon>
        <taxon>Teleostei</taxon>
        <taxon>Neoteleostei</taxon>
        <taxon>Acanthomorphata</taxon>
        <taxon>Eupercaria</taxon>
        <taxon>Centrarchiformes</taxon>
        <taxon>Terapontoidei</taxon>
        <taxon>Terapontidae</taxon>
        <taxon>Scortum</taxon>
    </lineage>
</organism>
<keyword evidence="2" id="KW-1185">Reference proteome</keyword>
<reference evidence="1" key="1">
    <citation type="submission" date="2022-04" db="EMBL/GenBank/DDBJ databases">
        <title>Jade perch genome.</title>
        <authorList>
            <person name="Chao B."/>
        </authorList>
    </citation>
    <scope>NUCLEOTIDE SEQUENCE</scope>
    <source>
        <strain evidence="1">CB-2022</strain>
    </source>
</reference>
<proteinExistence type="predicted"/>
<evidence type="ECO:0000313" key="1">
    <source>
        <dbReference type="EMBL" id="KAI3370035.1"/>
    </source>
</evidence>
<gene>
    <name evidence="1" type="ORF">L3Q82_024826</name>
</gene>
<protein>
    <submittedName>
        <fullName evidence="1">Uncharacterized protein</fullName>
    </submittedName>
</protein>
<name>A0ACB8WQJ2_9TELE</name>
<feature type="non-terminal residue" evidence="1">
    <location>
        <position position="1"/>
    </location>
</feature>